<protein>
    <submittedName>
        <fullName evidence="2">Uncharacterized protein</fullName>
    </submittedName>
</protein>
<dbReference type="AlphaFoldDB" id="A0A7H8QFU8"/>
<sequence length="61" mass="7201">MSMRIRYLIVFAVCFGATFFLPIDFRNIFFRFLFAVFMTGLTWLVQPTEGAKQPKDKRSQT</sequence>
<keyword evidence="1" id="KW-0472">Membrane</keyword>
<dbReference type="Proteomes" id="UP000509222">
    <property type="component" value="Plasmid unnamed1"/>
</dbReference>
<reference evidence="2 3" key="1">
    <citation type="submission" date="2020-04" db="EMBL/GenBank/DDBJ databases">
        <authorList>
            <person name="Pajer P."/>
            <person name="Broz P."/>
        </authorList>
    </citation>
    <scope>NUCLEOTIDE SEQUENCE [LARGE SCALE GENOMIC DNA]</scope>
    <source>
        <strain evidence="3">NRL-ATB46093</strain>
        <plasmid evidence="2 3">unnamed1</plasmid>
    </source>
</reference>
<dbReference type="EMBL" id="CP051178">
    <property type="protein sequence ID" value="QKX52779.1"/>
    <property type="molecule type" value="Genomic_DNA"/>
</dbReference>
<keyword evidence="2" id="KW-0614">Plasmid</keyword>
<evidence type="ECO:0000313" key="2">
    <source>
        <dbReference type="EMBL" id="QKX52779.1"/>
    </source>
</evidence>
<organism evidence="2 3">
    <name type="scientific">Planococcus glaciei</name>
    <dbReference type="NCBI Taxonomy" id="459472"/>
    <lineage>
        <taxon>Bacteria</taxon>
        <taxon>Bacillati</taxon>
        <taxon>Bacillota</taxon>
        <taxon>Bacilli</taxon>
        <taxon>Bacillales</taxon>
        <taxon>Caryophanaceae</taxon>
        <taxon>Planococcus</taxon>
    </lineage>
</organism>
<name>A0A7H8QFU8_9BACL</name>
<keyword evidence="3" id="KW-1185">Reference proteome</keyword>
<accession>A0A7H8QFU8</accession>
<dbReference type="RefSeq" id="WP_036805477.1">
    <property type="nucleotide sequence ID" value="NZ_CP051178.1"/>
</dbReference>
<evidence type="ECO:0000256" key="1">
    <source>
        <dbReference type="SAM" id="Phobius"/>
    </source>
</evidence>
<feature type="transmembrane region" description="Helical" evidence="1">
    <location>
        <begin position="7"/>
        <end position="23"/>
    </location>
</feature>
<keyword evidence="1" id="KW-1133">Transmembrane helix</keyword>
<gene>
    <name evidence="2" type="ORF">HF394_19275</name>
</gene>
<reference evidence="3" key="2">
    <citation type="submission" date="2020-06" db="EMBL/GenBank/DDBJ databases">
        <title>Isolation of Planomicrobium glaciei.</title>
        <authorList>
            <person name="Malisova L."/>
            <person name="Safrankova R."/>
            <person name="Jakubu V."/>
            <person name="Spanelova P."/>
        </authorList>
    </citation>
    <scope>NUCLEOTIDE SEQUENCE [LARGE SCALE GENOMIC DNA]</scope>
    <source>
        <strain evidence="3">NRL-ATB46093</strain>
        <plasmid evidence="3">unnamed1</plasmid>
    </source>
</reference>
<geneLocation type="plasmid" evidence="2 3">
    <name>unnamed1</name>
</geneLocation>
<proteinExistence type="predicted"/>
<evidence type="ECO:0000313" key="3">
    <source>
        <dbReference type="Proteomes" id="UP000509222"/>
    </source>
</evidence>
<feature type="transmembrane region" description="Helical" evidence="1">
    <location>
        <begin position="29"/>
        <end position="45"/>
    </location>
</feature>
<keyword evidence="1" id="KW-0812">Transmembrane</keyword>